<sequence>MNIRVLDKNDKAALEQLIYTIENALPVPEWWIPIDDIERSHFFDADWTCFLGAFNDDNELVAASALFFNEHEFAEEAEKLGLDIRSTNVAEVGRCMVHPDFRGHNLMCELNKRLCSIARNRGIDTILAVAHPDNVASNSSFRRLGAELKATATVFGSYQRNMYILPW</sequence>
<accession>A0A174Z1A6</accession>
<keyword evidence="2" id="KW-0808">Transferase</keyword>
<dbReference type="Proteomes" id="UP000095621">
    <property type="component" value="Unassembled WGS sequence"/>
</dbReference>
<dbReference type="PROSITE" id="PS51186">
    <property type="entry name" value="GNAT"/>
    <property type="match status" value="1"/>
</dbReference>
<dbReference type="Gene3D" id="3.40.630.30">
    <property type="match status" value="1"/>
</dbReference>
<protein>
    <submittedName>
        <fullName evidence="2">Acetyltransferase (GNAT) family</fullName>
    </submittedName>
</protein>
<dbReference type="InterPro" id="IPR016181">
    <property type="entry name" value="Acyl_CoA_acyltransferase"/>
</dbReference>
<dbReference type="EMBL" id="CZBU01000005">
    <property type="protein sequence ID" value="CUQ78689.1"/>
    <property type="molecule type" value="Genomic_DNA"/>
</dbReference>
<dbReference type="GO" id="GO:0016747">
    <property type="term" value="F:acyltransferase activity, transferring groups other than amino-acyl groups"/>
    <property type="evidence" value="ECO:0007669"/>
    <property type="project" value="InterPro"/>
</dbReference>
<proteinExistence type="predicted"/>
<gene>
    <name evidence="2" type="ORF">ERS852490_02338</name>
</gene>
<evidence type="ECO:0000259" key="1">
    <source>
        <dbReference type="PROSITE" id="PS51186"/>
    </source>
</evidence>
<dbReference type="RefSeq" id="WP_055216166.1">
    <property type="nucleotide sequence ID" value="NZ_CZBU01000005.1"/>
</dbReference>
<dbReference type="SUPFAM" id="SSF55729">
    <property type="entry name" value="Acyl-CoA N-acyltransferases (Nat)"/>
    <property type="match status" value="1"/>
</dbReference>
<reference evidence="2 3" key="1">
    <citation type="submission" date="2015-09" db="EMBL/GenBank/DDBJ databases">
        <authorList>
            <consortium name="Pathogen Informatics"/>
        </authorList>
    </citation>
    <scope>NUCLEOTIDE SEQUENCE [LARGE SCALE GENOMIC DNA]</scope>
    <source>
        <strain evidence="2 3">2789STDY5834875</strain>
    </source>
</reference>
<evidence type="ECO:0000313" key="2">
    <source>
        <dbReference type="EMBL" id="CUQ78689.1"/>
    </source>
</evidence>
<dbReference type="Pfam" id="PF00583">
    <property type="entry name" value="Acetyltransf_1"/>
    <property type="match status" value="1"/>
</dbReference>
<dbReference type="OrthoDB" id="8750087at2"/>
<evidence type="ECO:0000313" key="3">
    <source>
        <dbReference type="Proteomes" id="UP000095621"/>
    </source>
</evidence>
<name>A0A174Z1A6_9FIRM</name>
<dbReference type="InterPro" id="IPR000182">
    <property type="entry name" value="GNAT_dom"/>
</dbReference>
<feature type="domain" description="N-acetyltransferase" evidence="1">
    <location>
        <begin position="1"/>
        <end position="167"/>
    </location>
</feature>
<organism evidence="2 3">
    <name type="scientific">Lachnospira eligens</name>
    <dbReference type="NCBI Taxonomy" id="39485"/>
    <lineage>
        <taxon>Bacteria</taxon>
        <taxon>Bacillati</taxon>
        <taxon>Bacillota</taxon>
        <taxon>Clostridia</taxon>
        <taxon>Lachnospirales</taxon>
        <taxon>Lachnospiraceae</taxon>
        <taxon>Lachnospira</taxon>
    </lineage>
</organism>
<dbReference type="AlphaFoldDB" id="A0A174Z1A6"/>